<reference evidence="10 11" key="1">
    <citation type="submission" date="2021-12" db="EMBL/GenBank/DDBJ databases">
        <title>High titer production of polyol ester of fatty acids by Rhodotorula paludigena BS15 towards product separation-free biomass refinery.</title>
        <authorList>
            <person name="Mano J."/>
            <person name="Ono H."/>
            <person name="Tanaka T."/>
            <person name="Naito K."/>
            <person name="Sushida H."/>
            <person name="Ike M."/>
            <person name="Tokuyasu K."/>
            <person name="Kitaoka M."/>
        </authorList>
    </citation>
    <scope>NUCLEOTIDE SEQUENCE [LARGE SCALE GENOMIC DNA]</scope>
    <source>
        <strain evidence="10 11">BS15</strain>
    </source>
</reference>
<protein>
    <recommendedName>
        <fullName evidence="12">Acyl-CoA dehydrogenase</fullName>
    </recommendedName>
</protein>
<dbReference type="InterPro" id="IPR046373">
    <property type="entry name" value="Acyl-CoA_Oxase/DH_mid-dom_sf"/>
</dbReference>
<dbReference type="Gene3D" id="2.40.110.10">
    <property type="entry name" value="Butyryl-CoA Dehydrogenase, subunit A, domain 2"/>
    <property type="match status" value="1"/>
</dbReference>
<dbReference type="EMBL" id="BQKY01000014">
    <property type="protein sequence ID" value="GJN93482.1"/>
    <property type="molecule type" value="Genomic_DNA"/>
</dbReference>
<dbReference type="Pfam" id="PF00441">
    <property type="entry name" value="Acyl-CoA_dh_1"/>
    <property type="match status" value="1"/>
</dbReference>
<dbReference type="PANTHER" id="PTHR48083:SF28">
    <property type="entry name" value="ACYL-COA DEHYDROGENASE FAMILY PROTEIN (AFU_ORTHOLOGUE AFUA_6G10880)-RELATED"/>
    <property type="match status" value="1"/>
</dbReference>
<dbReference type="PANTHER" id="PTHR48083">
    <property type="entry name" value="MEDIUM-CHAIN SPECIFIC ACYL-COA DEHYDROGENASE, MITOCHONDRIAL-RELATED"/>
    <property type="match status" value="1"/>
</dbReference>
<comment type="caution">
    <text evidence="10">The sequence shown here is derived from an EMBL/GenBank/DDBJ whole genome shotgun (WGS) entry which is preliminary data.</text>
</comment>
<keyword evidence="3 6" id="KW-0285">Flavoprotein</keyword>
<dbReference type="GO" id="GO:0003995">
    <property type="term" value="F:acyl-CoA dehydrogenase activity"/>
    <property type="evidence" value="ECO:0007669"/>
    <property type="project" value="TreeGrafter"/>
</dbReference>
<evidence type="ECO:0000256" key="2">
    <source>
        <dbReference type="ARBA" id="ARBA00009347"/>
    </source>
</evidence>
<evidence type="ECO:0000256" key="3">
    <source>
        <dbReference type="ARBA" id="ARBA00022630"/>
    </source>
</evidence>
<dbReference type="InterPro" id="IPR006091">
    <property type="entry name" value="Acyl-CoA_Oxase/DH_mid-dom"/>
</dbReference>
<dbReference type="GO" id="GO:0033539">
    <property type="term" value="P:fatty acid beta-oxidation using acyl-CoA dehydrogenase"/>
    <property type="evidence" value="ECO:0007669"/>
    <property type="project" value="TreeGrafter"/>
</dbReference>
<name>A0AAV5GVG8_9BASI</name>
<feature type="domain" description="Acyl-CoA dehydrogenase/oxidase N-terminal" evidence="9">
    <location>
        <begin position="50"/>
        <end position="112"/>
    </location>
</feature>
<gene>
    <name evidence="10" type="ORF">Rhopal_006539-T1</name>
</gene>
<dbReference type="InterPro" id="IPR013786">
    <property type="entry name" value="AcylCoA_DH/ox_N"/>
</dbReference>
<evidence type="ECO:0000256" key="1">
    <source>
        <dbReference type="ARBA" id="ARBA00001974"/>
    </source>
</evidence>
<comment type="similarity">
    <text evidence="2 6">Belongs to the acyl-CoA dehydrogenase family.</text>
</comment>
<evidence type="ECO:0000313" key="11">
    <source>
        <dbReference type="Proteomes" id="UP001342314"/>
    </source>
</evidence>
<sequence length="392" mass="43021">MDAPFEWEEETKVVDPKVYADAAKQGIVTCLAFGTKIPKKWANKDGTVFGGIKVEEWDGFHDMILIDELHRNGSLGVGQGLFGGLQIGCPPIYHFGSQELQDRVLPEILSGQKRVCLAITEPEAGSDVKNLSTEAVLSPDGKKFIVNGVKKWITNGIYSDYFTTAVRTSGKPGETKGISFLLIPNGEGVTRRRMQMSGQHCAGTTYLTFEDVEVPVENLIGEKDQGFKMIMNNFRHERLMIAIVAQRLARVAIEDSLAYAARRKVFGKRLIDSEVIRNKFAHMARVTEAQQAWLESIIYASDRLPHDVANARLGGTTALLKAHTSITLELVAREAVQVLGGIGHTKGGQGERVERIRRDVKGVAIPGGSEEIMLDNGIKQEIRLALGLGAKL</sequence>
<dbReference type="InterPro" id="IPR009100">
    <property type="entry name" value="AcylCoA_DH/oxidase_NM_dom_sf"/>
</dbReference>
<evidence type="ECO:0000259" key="9">
    <source>
        <dbReference type="Pfam" id="PF02771"/>
    </source>
</evidence>
<dbReference type="InterPro" id="IPR037069">
    <property type="entry name" value="AcylCoA_DH/ox_N_sf"/>
</dbReference>
<dbReference type="InterPro" id="IPR036250">
    <property type="entry name" value="AcylCo_DH-like_C"/>
</dbReference>
<evidence type="ECO:0000313" key="10">
    <source>
        <dbReference type="EMBL" id="GJN93482.1"/>
    </source>
</evidence>
<proteinExistence type="inferred from homology"/>
<organism evidence="10 11">
    <name type="scientific">Rhodotorula paludigena</name>
    <dbReference type="NCBI Taxonomy" id="86838"/>
    <lineage>
        <taxon>Eukaryota</taxon>
        <taxon>Fungi</taxon>
        <taxon>Dikarya</taxon>
        <taxon>Basidiomycota</taxon>
        <taxon>Pucciniomycotina</taxon>
        <taxon>Microbotryomycetes</taxon>
        <taxon>Sporidiobolales</taxon>
        <taxon>Sporidiobolaceae</taxon>
        <taxon>Rhodotorula</taxon>
    </lineage>
</organism>
<dbReference type="InterPro" id="IPR050741">
    <property type="entry name" value="Acyl-CoA_dehydrogenase"/>
</dbReference>
<dbReference type="InterPro" id="IPR009075">
    <property type="entry name" value="AcylCo_DH/oxidase_C"/>
</dbReference>
<dbReference type="Pfam" id="PF02770">
    <property type="entry name" value="Acyl-CoA_dh_M"/>
    <property type="match status" value="1"/>
</dbReference>
<dbReference type="Gene3D" id="1.10.540.10">
    <property type="entry name" value="Acyl-CoA dehydrogenase/oxidase, N-terminal domain"/>
    <property type="match status" value="1"/>
</dbReference>
<keyword evidence="4 6" id="KW-0274">FAD</keyword>
<dbReference type="GO" id="GO:0050660">
    <property type="term" value="F:flavin adenine dinucleotide binding"/>
    <property type="evidence" value="ECO:0007669"/>
    <property type="project" value="InterPro"/>
</dbReference>
<evidence type="ECO:0000256" key="5">
    <source>
        <dbReference type="ARBA" id="ARBA00023002"/>
    </source>
</evidence>
<dbReference type="AlphaFoldDB" id="A0AAV5GVG8"/>
<keyword evidence="11" id="KW-1185">Reference proteome</keyword>
<comment type="cofactor">
    <cofactor evidence="1 6">
        <name>FAD</name>
        <dbReference type="ChEBI" id="CHEBI:57692"/>
    </cofactor>
</comment>
<accession>A0AAV5GVG8</accession>
<feature type="domain" description="Acyl-CoA oxidase/dehydrogenase middle" evidence="8">
    <location>
        <begin position="116"/>
        <end position="212"/>
    </location>
</feature>
<evidence type="ECO:0000259" key="8">
    <source>
        <dbReference type="Pfam" id="PF02770"/>
    </source>
</evidence>
<dbReference type="SUPFAM" id="SSF56645">
    <property type="entry name" value="Acyl-CoA dehydrogenase NM domain-like"/>
    <property type="match status" value="1"/>
</dbReference>
<dbReference type="Gene3D" id="1.20.140.10">
    <property type="entry name" value="Butyryl-CoA Dehydrogenase, subunit A, domain 3"/>
    <property type="match status" value="1"/>
</dbReference>
<evidence type="ECO:0008006" key="12">
    <source>
        <dbReference type="Google" id="ProtNLM"/>
    </source>
</evidence>
<keyword evidence="5 6" id="KW-0560">Oxidoreductase</keyword>
<feature type="domain" description="Acyl-CoA dehydrogenase/oxidase C-terminal" evidence="7">
    <location>
        <begin position="224"/>
        <end position="376"/>
    </location>
</feature>
<evidence type="ECO:0000256" key="4">
    <source>
        <dbReference type="ARBA" id="ARBA00022827"/>
    </source>
</evidence>
<dbReference type="SUPFAM" id="SSF47203">
    <property type="entry name" value="Acyl-CoA dehydrogenase C-terminal domain-like"/>
    <property type="match status" value="1"/>
</dbReference>
<dbReference type="GO" id="GO:0005737">
    <property type="term" value="C:cytoplasm"/>
    <property type="evidence" value="ECO:0007669"/>
    <property type="project" value="TreeGrafter"/>
</dbReference>
<dbReference type="Proteomes" id="UP001342314">
    <property type="component" value="Unassembled WGS sequence"/>
</dbReference>
<evidence type="ECO:0000259" key="7">
    <source>
        <dbReference type="Pfam" id="PF00441"/>
    </source>
</evidence>
<dbReference type="Pfam" id="PF02771">
    <property type="entry name" value="Acyl-CoA_dh_N"/>
    <property type="match status" value="1"/>
</dbReference>
<evidence type="ECO:0000256" key="6">
    <source>
        <dbReference type="RuleBase" id="RU362125"/>
    </source>
</evidence>